<protein>
    <recommendedName>
        <fullName evidence="2">Copper amine oxidase-like N-terminal domain-containing protein</fullName>
    </recommendedName>
</protein>
<gene>
    <name evidence="3" type="ORF">BVG16_19530</name>
</gene>
<dbReference type="Gene3D" id="3.40.50.1110">
    <property type="entry name" value="SGNH hydrolase"/>
    <property type="match status" value="1"/>
</dbReference>
<dbReference type="Pfam" id="PF00657">
    <property type="entry name" value="Lipase_GDSL"/>
    <property type="match status" value="1"/>
</dbReference>
<feature type="chain" id="PRO_5012142694" description="Copper amine oxidase-like N-terminal domain-containing protein" evidence="1">
    <location>
        <begin position="32"/>
        <end position="427"/>
    </location>
</feature>
<feature type="domain" description="Copper amine oxidase-like N-terminal" evidence="2">
    <location>
        <begin position="314"/>
        <end position="425"/>
    </location>
</feature>
<dbReference type="SUPFAM" id="SSF55383">
    <property type="entry name" value="Copper amine oxidase, domain N"/>
    <property type="match status" value="1"/>
</dbReference>
<dbReference type="EMBL" id="MSZX01000008">
    <property type="protein sequence ID" value="OPA75802.1"/>
    <property type="molecule type" value="Genomic_DNA"/>
</dbReference>
<keyword evidence="4" id="KW-1185">Reference proteome</keyword>
<name>A0A1T2X7I8_9BACL</name>
<evidence type="ECO:0000313" key="3">
    <source>
        <dbReference type="EMBL" id="OPA75802.1"/>
    </source>
</evidence>
<dbReference type="PANTHER" id="PTHR30383">
    <property type="entry name" value="THIOESTERASE 1/PROTEASE 1/LYSOPHOSPHOLIPASE L1"/>
    <property type="match status" value="1"/>
</dbReference>
<evidence type="ECO:0000313" key="4">
    <source>
        <dbReference type="Proteomes" id="UP000190188"/>
    </source>
</evidence>
<feature type="signal peptide" evidence="1">
    <location>
        <begin position="1"/>
        <end position="31"/>
    </location>
</feature>
<proteinExistence type="predicted"/>
<dbReference type="STRING" id="1324314.BVG16_19530"/>
<dbReference type="GO" id="GO:0004622">
    <property type="term" value="F:phosphatidylcholine lysophospholipase activity"/>
    <property type="evidence" value="ECO:0007669"/>
    <property type="project" value="TreeGrafter"/>
</dbReference>
<reference evidence="3 4" key="1">
    <citation type="submission" date="2017-01" db="EMBL/GenBank/DDBJ databases">
        <title>Genome analysis of Paenibacillus selenitrireducens ES3-24.</title>
        <authorList>
            <person name="Xu D."/>
            <person name="Yao R."/>
            <person name="Zheng S."/>
        </authorList>
    </citation>
    <scope>NUCLEOTIDE SEQUENCE [LARGE SCALE GENOMIC DNA]</scope>
    <source>
        <strain evidence="3 4">ES3-24</strain>
    </source>
</reference>
<organism evidence="3 4">
    <name type="scientific">Paenibacillus selenitireducens</name>
    <dbReference type="NCBI Taxonomy" id="1324314"/>
    <lineage>
        <taxon>Bacteria</taxon>
        <taxon>Bacillati</taxon>
        <taxon>Bacillota</taxon>
        <taxon>Bacilli</taxon>
        <taxon>Bacillales</taxon>
        <taxon>Paenibacillaceae</taxon>
        <taxon>Paenibacillus</taxon>
    </lineage>
</organism>
<sequence>MLLRQRTWKTWIAAGAALWLSIGSVVGSAAAAQEQPNTAATRSSAAFNMVSLGDSLTVGFEPQLLNEKNPLPYGFMDRVLEQALYQGRAHLSNYGILGLTSEGLRNYVKAVSTDQAFRYQDLKSVAEDPRASMIESSAAQAKQDIINADVITITIGGNDFGALLARIGAASETEGNTIVQELLKQYTANVTEVLQDLTKLNGDAQIVIADQYQPMPNFQKGVYNRLMAAADQFTKNVDELAKSMVDQGAKVKVAHVAEQFKGKEGELTHTNLMEQDIHPTQKGYEVMAKVFANTIWGTYRQPKVVVDRGPATIVVNGQELNTKNLPVIRDNRTFVAIKDIVDALGATSQWDNKTSTAIITYGDRVLTLPIGAKSAQVNGQTLAVDAPAFLYKVGKEQKTYVPLRLLADGLGFQIENRTKAHTVFINP</sequence>
<dbReference type="Gene3D" id="3.30.457.10">
    <property type="entry name" value="Copper amine oxidase-like, N-terminal domain"/>
    <property type="match status" value="1"/>
</dbReference>
<evidence type="ECO:0000256" key="1">
    <source>
        <dbReference type="SAM" id="SignalP"/>
    </source>
</evidence>
<dbReference type="InterPro" id="IPR036582">
    <property type="entry name" value="Mao_N_sf"/>
</dbReference>
<dbReference type="AlphaFoldDB" id="A0A1T2X7I8"/>
<dbReference type="Proteomes" id="UP000190188">
    <property type="component" value="Unassembled WGS sequence"/>
</dbReference>
<evidence type="ECO:0000259" key="2">
    <source>
        <dbReference type="Pfam" id="PF07833"/>
    </source>
</evidence>
<comment type="caution">
    <text evidence="3">The sequence shown here is derived from an EMBL/GenBank/DDBJ whole genome shotgun (WGS) entry which is preliminary data.</text>
</comment>
<dbReference type="Pfam" id="PF07833">
    <property type="entry name" value="Cu_amine_oxidN1"/>
    <property type="match status" value="1"/>
</dbReference>
<dbReference type="InterPro" id="IPR051532">
    <property type="entry name" value="Ester_Hydrolysis_Enzymes"/>
</dbReference>
<dbReference type="InterPro" id="IPR012854">
    <property type="entry name" value="Cu_amine_oxidase-like_N"/>
</dbReference>
<dbReference type="SUPFAM" id="SSF52266">
    <property type="entry name" value="SGNH hydrolase"/>
    <property type="match status" value="1"/>
</dbReference>
<keyword evidence="1" id="KW-0732">Signal</keyword>
<dbReference type="InterPro" id="IPR001087">
    <property type="entry name" value="GDSL"/>
</dbReference>
<accession>A0A1T2X7I8</accession>
<dbReference type="InterPro" id="IPR036514">
    <property type="entry name" value="SGNH_hydro_sf"/>
</dbReference>
<dbReference type="PANTHER" id="PTHR30383:SF27">
    <property type="entry name" value="SPORE GERMINATION LIPASE LIPC"/>
    <property type="match status" value="1"/>
</dbReference>